<evidence type="ECO:0000313" key="2">
    <source>
        <dbReference type="EMBL" id="BDR58419.1"/>
    </source>
</evidence>
<sequence length="518" mass="58813">MLKLNRKFMIFILSFCSLGCSFTSVDAFSEEQNHQISVFQSEYRNLDRTRYNYKNIYSQKPIFSISPVIGADTNSYLRSYDQTYNFVRSLFGLSGIPQNEFDNQKALIGSYDMASVPKKDGSNIQHGLEGVVKPPYLDNYVWKQGADATRAGNIANIVPTGFSNYSEQTVWDDVLGFVVDNNNYDVNSVGHRDWMLSQALKSYGVGTIYTDVSDPNTVVSNGNENLALGYQVFYWGGGYDGDYNSNLIEPLTYPAPNLFPIELMNSSNPLKPVCWSVGFSKASVVDKNNKPTITIKNLKTGQESSVDHKNIFYESQYGGYETVYSFIPRGIELKTDEIYQINFTNLNLKTAENESINNYSYQVSFFSLNSKQNEDDYSNAGRSVYVNYQPNYGVRIYQEPGGKPTDTFAFHGTSWLIIQQKQDEHGRVWTQIGTNQWIPNDYLVTVSYDQTPVGKVKYVPGYGINLWQGYANNKIFTGRRVMDGTKWKVFKKAIVGDTYWFNLGGNLWVDGQYMTIEA</sequence>
<protein>
    <recommendedName>
        <fullName evidence="4">SCP domain-containing protein</fullName>
    </recommendedName>
</protein>
<gene>
    <name evidence="2" type="ORF">XA3_08600</name>
</gene>
<evidence type="ECO:0000313" key="3">
    <source>
        <dbReference type="Proteomes" id="UP001321861"/>
    </source>
</evidence>
<name>A0AAU9D3S7_9LACO</name>
<evidence type="ECO:0008006" key="4">
    <source>
        <dbReference type="Google" id="ProtNLM"/>
    </source>
</evidence>
<dbReference type="Proteomes" id="UP001321861">
    <property type="component" value="Chromosome"/>
</dbReference>
<reference evidence="2 3" key="1">
    <citation type="journal article" date="2023" name="Microbiol. Spectr.">
        <title>Symbiosis of Carpenter Bees with Uncharacterized Lactic Acid Bacteria Showing NAD Auxotrophy.</title>
        <authorList>
            <person name="Kawasaki S."/>
            <person name="Ozawa K."/>
            <person name="Mori T."/>
            <person name="Yamamoto A."/>
            <person name="Ito M."/>
            <person name="Ohkuma M."/>
            <person name="Sakamoto M."/>
            <person name="Matsutani M."/>
        </authorList>
    </citation>
    <scope>NUCLEOTIDE SEQUENCE [LARGE SCALE GENOMIC DNA]</scope>
    <source>
        <strain evidence="2 3">XA3</strain>
    </source>
</reference>
<keyword evidence="1" id="KW-0732">Signal</keyword>
<dbReference type="KEGG" id="xap:XA3_08600"/>
<evidence type="ECO:0000256" key="1">
    <source>
        <dbReference type="SAM" id="SignalP"/>
    </source>
</evidence>
<feature type="chain" id="PRO_5043717530" description="SCP domain-containing protein" evidence="1">
    <location>
        <begin position="28"/>
        <end position="518"/>
    </location>
</feature>
<organism evidence="2 3">
    <name type="scientific">Xylocopilactobacillus apicola</name>
    <dbReference type="NCBI Taxonomy" id="2932184"/>
    <lineage>
        <taxon>Bacteria</taxon>
        <taxon>Bacillati</taxon>
        <taxon>Bacillota</taxon>
        <taxon>Bacilli</taxon>
        <taxon>Lactobacillales</taxon>
        <taxon>Lactobacillaceae</taxon>
        <taxon>Xylocopilactobacillus</taxon>
    </lineage>
</organism>
<accession>A0AAU9D3S7</accession>
<dbReference type="AlphaFoldDB" id="A0AAU9D3S7"/>
<dbReference type="EMBL" id="AP026802">
    <property type="protein sequence ID" value="BDR58419.1"/>
    <property type="molecule type" value="Genomic_DNA"/>
</dbReference>
<keyword evidence="3" id="KW-1185">Reference proteome</keyword>
<proteinExistence type="predicted"/>
<feature type="signal peptide" evidence="1">
    <location>
        <begin position="1"/>
        <end position="27"/>
    </location>
</feature>